<keyword evidence="5" id="KW-0325">Glycoprotein</keyword>
<feature type="disulfide bond" evidence="6">
    <location>
        <begin position="316"/>
        <end position="325"/>
    </location>
</feature>
<dbReference type="InterPro" id="IPR036084">
    <property type="entry name" value="Ser_inhib-like_sf"/>
</dbReference>
<evidence type="ECO:0000313" key="12">
    <source>
        <dbReference type="Proteomes" id="UP000014760"/>
    </source>
</evidence>
<sequence>MKTLLAIIACLFLSKTLAQSNGCDSDQTEINSPWLFTTTETCPDLISGVPDYYSDVYRSECQRQLGLQEKPDSIPRADVAECYDMKNGTHKYRSKVCCPGSLEDTRCFTCNNISVDYDSDLDDRYHTYQCNHYGTVHTCQEGQVCATVYHYVNGRRVNKMCMDKDTCETAENNYSQTCKSGIPEPTCTYCCDGPLCNFHQYVPSRTPGDACYSNNCYNGLKCVLDPNESNGYRCEGECNPGYYGSNCQSNQCSVSPCKNSGRCYTRTSYPYYECYCKLSWGGDNCTEAIDRCDSSDFCQNGGECYDHEMYGLRCKCPSGFHGDQCELQATGAERCSDPDLFHVYSSSQFSTSSKNCTDSAIYMAEVTSLSESWGKNCASYMKQGYVEGVDGDITHPESMEYFTCERGDKGKWYGYDICCPSCTRKPCQNSGWCVQTGIDHTCRCRLGYAGDECQYNEALTVISGDPHVVTFDNRNLHPQGICKYNIATSEDPAATFEVTSKFERRGRQEDVSYVKYIDLKVYNHTVRLDRHNIVYVDGEVVDPLTNPSYANGKLKVGFNGNAVRAEVDFGLAIENDGEWTALVKVPSGLPTAGLAGNNNGDPSDDMVTKEGVDVTGMNMSQSILANSWQVDDPEDPGCRKEEVPDLKQCNETMEEDISSDNGLCGLIFHPNQVNNPFANCLASPLINGDAFAENCLFDVCALQDDPNDMKQAACGSLEALAAQCRNLGIVVDWRAAAECPFNCTGGREYTPSGSACTVTCDNPLAVEKCPLPNTETCLCPSGNVFHQDTCQHHSVCGCTGDDDQHYETGETWLSDDCTQRLTCTACADCGDSFGDIVETPHECPEGEKCNAGVCEDDDACSSDPCLNGGTCTLSENSFNCECPENFEGEHCETEFWYEFGPWSDWVCNAAGDEKVRYRKCYKMPAEDVVDDELCSGESQETKEVEVDCEECLADGGFARHECDDGMFWMCYGTVADCHANEMKCGVGTVWCQYVKACLHVGDQCGPHESTTPNPHSTTPPQDEGCKNDDGSYYEAIPGDPHSYKWILADGREYIMPCSPGTVFSSDECGCVVPPL</sequence>
<reference evidence="11" key="3">
    <citation type="submission" date="2015-06" db="UniProtKB">
        <authorList>
            <consortium name="EnsemblMetazoa"/>
        </authorList>
    </citation>
    <scope>IDENTIFICATION</scope>
</reference>
<dbReference type="Proteomes" id="UP000014760">
    <property type="component" value="Unassembled WGS sequence"/>
</dbReference>
<dbReference type="PROSITE" id="PS00022">
    <property type="entry name" value="EGF_1"/>
    <property type="match status" value="4"/>
</dbReference>
<dbReference type="EnsemblMetazoa" id="CapteT223083">
    <property type="protein sequence ID" value="CapteP223083"/>
    <property type="gene ID" value="CapteG223083"/>
</dbReference>
<feature type="chain" id="PRO_5008787476" description="VWFD domain-containing protein" evidence="7">
    <location>
        <begin position="19"/>
        <end position="1075"/>
    </location>
</feature>
<dbReference type="Pfam" id="PF00094">
    <property type="entry name" value="VWD"/>
    <property type="match status" value="1"/>
</dbReference>
<evidence type="ECO:0000313" key="11">
    <source>
        <dbReference type="EnsemblMetazoa" id="CapteP223083"/>
    </source>
</evidence>
<comment type="caution">
    <text evidence="6">Lacks conserved residue(s) required for the propagation of feature annotation.</text>
</comment>
<feature type="disulfide bond" evidence="6">
    <location>
        <begin position="882"/>
        <end position="891"/>
    </location>
</feature>
<dbReference type="FunFam" id="2.10.25.10:FF:000255">
    <property type="entry name" value="Sushi, nidogen and EGF-like domains 1"/>
    <property type="match status" value="1"/>
</dbReference>
<dbReference type="CDD" id="cd00054">
    <property type="entry name" value="EGF_CA"/>
    <property type="match status" value="2"/>
</dbReference>
<dbReference type="EMBL" id="AMQN01010339">
    <property type="status" value="NOT_ANNOTATED_CDS"/>
    <property type="molecule type" value="Genomic_DNA"/>
</dbReference>
<dbReference type="Pfam" id="PF00008">
    <property type="entry name" value="EGF"/>
    <property type="match status" value="1"/>
</dbReference>
<dbReference type="STRING" id="283909.R7TYB0"/>
<dbReference type="PROSITE" id="PS51233">
    <property type="entry name" value="VWFD"/>
    <property type="match status" value="1"/>
</dbReference>
<dbReference type="InterPro" id="IPR014853">
    <property type="entry name" value="VWF/SSPO/ZAN-like_Cys-rich_dom"/>
</dbReference>
<dbReference type="SMART" id="SM00179">
    <property type="entry name" value="EGF_CA"/>
    <property type="match status" value="3"/>
</dbReference>
<name>R7TYB0_CAPTE</name>
<dbReference type="InterPro" id="IPR052749">
    <property type="entry name" value="Alpha-tectorin"/>
</dbReference>
<feature type="domain" description="EGF-like" evidence="8">
    <location>
        <begin position="420"/>
        <end position="454"/>
    </location>
</feature>
<feature type="domain" description="EGF-like" evidence="8">
    <location>
        <begin position="248"/>
        <end position="286"/>
    </location>
</feature>
<dbReference type="EMBL" id="KB307587">
    <property type="protein sequence ID" value="ELT98729.1"/>
    <property type="molecule type" value="Genomic_DNA"/>
</dbReference>
<dbReference type="PROSITE" id="PS50026">
    <property type="entry name" value="EGF_3"/>
    <property type="match status" value="4"/>
</dbReference>
<dbReference type="GO" id="GO:0005509">
    <property type="term" value="F:calcium ion binding"/>
    <property type="evidence" value="ECO:0007669"/>
    <property type="project" value="InterPro"/>
</dbReference>
<feature type="signal peptide" evidence="7">
    <location>
        <begin position="1"/>
        <end position="18"/>
    </location>
</feature>
<evidence type="ECO:0000259" key="9">
    <source>
        <dbReference type="PROSITE" id="PS51233"/>
    </source>
</evidence>
<dbReference type="CDD" id="cd19941">
    <property type="entry name" value="TIL"/>
    <property type="match status" value="1"/>
</dbReference>
<keyword evidence="2 7" id="KW-0732">Signal</keyword>
<keyword evidence="1 6" id="KW-0245">EGF-like domain</keyword>
<evidence type="ECO:0000256" key="7">
    <source>
        <dbReference type="SAM" id="SignalP"/>
    </source>
</evidence>
<evidence type="ECO:0000256" key="5">
    <source>
        <dbReference type="ARBA" id="ARBA00023180"/>
    </source>
</evidence>
<gene>
    <name evidence="10" type="ORF">CAPTEDRAFT_223083</name>
</gene>
<dbReference type="PANTHER" id="PTHR46160:SF9">
    <property type="entry name" value="PROTEIN PRY2-RELATED"/>
    <property type="match status" value="1"/>
</dbReference>
<dbReference type="SUPFAM" id="SSF57567">
    <property type="entry name" value="Serine protease inhibitors"/>
    <property type="match status" value="1"/>
</dbReference>
<dbReference type="OMA" id="CMEVRDC"/>
<evidence type="ECO:0000256" key="3">
    <source>
        <dbReference type="ARBA" id="ARBA00022737"/>
    </source>
</evidence>
<accession>R7TYB0</accession>
<keyword evidence="12" id="KW-1185">Reference proteome</keyword>
<feature type="disulfide bond" evidence="6">
    <location>
        <begin position="276"/>
        <end position="285"/>
    </location>
</feature>
<dbReference type="SUPFAM" id="SSF57196">
    <property type="entry name" value="EGF/Laminin"/>
    <property type="match status" value="4"/>
</dbReference>
<dbReference type="PANTHER" id="PTHR46160">
    <property type="entry name" value="ALPHA-TECTORIN-RELATED"/>
    <property type="match status" value="1"/>
</dbReference>
<reference evidence="10 12" key="2">
    <citation type="journal article" date="2013" name="Nature">
        <title>Insights into bilaterian evolution from three spiralian genomes.</title>
        <authorList>
            <person name="Simakov O."/>
            <person name="Marletaz F."/>
            <person name="Cho S.J."/>
            <person name="Edsinger-Gonzales E."/>
            <person name="Havlak P."/>
            <person name="Hellsten U."/>
            <person name="Kuo D.H."/>
            <person name="Larsson T."/>
            <person name="Lv J."/>
            <person name="Arendt D."/>
            <person name="Savage R."/>
            <person name="Osoegawa K."/>
            <person name="de Jong P."/>
            <person name="Grimwood J."/>
            <person name="Chapman J.A."/>
            <person name="Shapiro H."/>
            <person name="Aerts A."/>
            <person name="Otillar R.P."/>
            <person name="Terry A.Y."/>
            <person name="Boore J.L."/>
            <person name="Grigoriev I.V."/>
            <person name="Lindberg D.R."/>
            <person name="Seaver E.C."/>
            <person name="Weisblat D.A."/>
            <person name="Putnam N.H."/>
            <person name="Rokhsar D.S."/>
        </authorList>
    </citation>
    <scope>NUCLEOTIDE SEQUENCE</scope>
    <source>
        <strain evidence="10 12">I ESC-2004</strain>
    </source>
</reference>
<feature type="disulfide bond" evidence="6">
    <location>
        <begin position="444"/>
        <end position="453"/>
    </location>
</feature>
<protein>
    <recommendedName>
        <fullName evidence="13">VWFD domain-containing protein</fullName>
    </recommendedName>
</protein>
<evidence type="ECO:0000256" key="4">
    <source>
        <dbReference type="ARBA" id="ARBA00023157"/>
    </source>
</evidence>
<feature type="domain" description="EGF-like" evidence="8">
    <location>
        <begin position="288"/>
        <end position="326"/>
    </location>
</feature>
<reference evidence="12" key="1">
    <citation type="submission" date="2012-12" db="EMBL/GenBank/DDBJ databases">
        <authorList>
            <person name="Hellsten U."/>
            <person name="Grimwood J."/>
            <person name="Chapman J.A."/>
            <person name="Shapiro H."/>
            <person name="Aerts A."/>
            <person name="Otillar R.P."/>
            <person name="Terry A.Y."/>
            <person name="Boore J.L."/>
            <person name="Simakov O."/>
            <person name="Marletaz F."/>
            <person name="Cho S.-J."/>
            <person name="Edsinger-Gonzales E."/>
            <person name="Havlak P."/>
            <person name="Kuo D.-H."/>
            <person name="Larsson T."/>
            <person name="Lv J."/>
            <person name="Arendt D."/>
            <person name="Savage R."/>
            <person name="Osoegawa K."/>
            <person name="de Jong P."/>
            <person name="Lindberg D.R."/>
            <person name="Seaver E.C."/>
            <person name="Weisblat D.A."/>
            <person name="Putnam N.H."/>
            <person name="Grigoriev I.V."/>
            <person name="Rokhsar D.S."/>
        </authorList>
    </citation>
    <scope>NUCLEOTIDE SEQUENCE</scope>
    <source>
        <strain evidence="12">I ESC-2004</strain>
    </source>
</reference>
<organism evidence="10">
    <name type="scientific">Capitella teleta</name>
    <name type="common">Polychaete worm</name>
    <dbReference type="NCBI Taxonomy" id="283909"/>
    <lineage>
        <taxon>Eukaryota</taxon>
        <taxon>Metazoa</taxon>
        <taxon>Spiralia</taxon>
        <taxon>Lophotrochozoa</taxon>
        <taxon>Annelida</taxon>
        <taxon>Polychaeta</taxon>
        <taxon>Sedentaria</taxon>
        <taxon>Scolecida</taxon>
        <taxon>Capitellidae</taxon>
        <taxon>Capitella</taxon>
    </lineage>
</organism>
<dbReference type="InterPro" id="IPR000742">
    <property type="entry name" value="EGF"/>
</dbReference>
<dbReference type="Gene3D" id="2.10.25.10">
    <property type="entry name" value="Laminin"/>
    <property type="match status" value="6"/>
</dbReference>
<dbReference type="PROSITE" id="PS01186">
    <property type="entry name" value="EGF_2"/>
    <property type="match status" value="2"/>
</dbReference>
<dbReference type="FunFam" id="2.10.25.10:FF:000699">
    <property type="entry name" value="Uncharacterized protein, isoform C"/>
    <property type="match status" value="1"/>
</dbReference>
<evidence type="ECO:0000313" key="10">
    <source>
        <dbReference type="EMBL" id="ELT98729.1"/>
    </source>
</evidence>
<dbReference type="SMART" id="SM00832">
    <property type="entry name" value="C8"/>
    <property type="match status" value="1"/>
</dbReference>
<dbReference type="InterPro" id="IPR001846">
    <property type="entry name" value="VWF_type-D"/>
</dbReference>
<proteinExistence type="predicted"/>
<evidence type="ECO:0000256" key="1">
    <source>
        <dbReference type="ARBA" id="ARBA00022536"/>
    </source>
</evidence>
<dbReference type="HOGENOM" id="CLU_287032_0_0_1"/>
<dbReference type="OrthoDB" id="6141664at2759"/>
<evidence type="ECO:0008006" key="13">
    <source>
        <dbReference type="Google" id="ProtNLM"/>
    </source>
</evidence>
<feature type="domain" description="EGF-like" evidence="8">
    <location>
        <begin position="856"/>
        <end position="892"/>
    </location>
</feature>
<dbReference type="SMART" id="SM00216">
    <property type="entry name" value="VWD"/>
    <property type="match status" value="1"/>
</dbReference>
<dbReference type="SMART" id="SM00181">
    <property type="entry name" value="EGF"/>
    <property type="match status" value="5"/>
</dbReference>
<keyword evidence="4 6" id="KW-1015">Disulfide bond</keyword>
<keyword evidence="3" id="KW-0677">Repeat</keyword>
<evidence type="ECO:0000256" key="6">
    <source>
        <dbReference type="PROSITE-ProRule" id="PRU00076"/>
    </source>
</evidence>
<evidence type="ECO:0000259" key="8">
    <source>
        <dbReference type="PROSITE" id="PS50026"/>
    </source>
</evidence>
<evidence type="ECO:0000256" key="2">
    <source>
        <dbReference type="ARBA" id="ARBA00022729"/>
    </source>
</evidence>
<dbReference type="AlphaFoldDB" id="R7TYB0"/>
<feature type="disulfide bond" evidence="6">
    <location>
        <begin position="257"/>
        <end position="274"/>
    </location>
</feature>
<dbReference type="InterPro" id="IPR001881">
    <property type="entry name" value="EGF-like_Ca-bd_dom"/>
</dbReference>
<feature type="domain" description="VWFD" evidence="9">
    <location>
        <begin position="458"/>
        <end position="639"/>
    </location>
</feature>